<feature type="transmembrane region" description="Helical" evidence="1">
    <location>
        <begin position="57"/>
        <end position="77"/>
    </location>
</feature>
<evidence type="ECO:0000313" key="3">
    <source>
        <dbReference type="Proteomes" id="UP000294919"/>
    </source>
</evidence>
<evidence type="ECO:0000256" key="1">
    <source>
        <dbReference type="SAM" id="Phobius"/>
    </source>
</evidence>
<feature type="transmembrane region" description="Helical" evidence="1">
    <location>
        <begin position="219"/>
        <end position="239"/>
    </location>
</feature>
<keyword evidence="1" id="KW-0472">Membrane</keyword>
<feature type="transmembrane region" description="Helical" evidence="1">
    <location>
        <begin position="30"/>
        <end position="51"/>
    </location>
</feature>
<proteinExistence type="predicted"/>
<dbReference type="EMBL" id="SLWV01000023">
    <property type="protein sequence ID" value="TCO71046.1"/>
    <property type="molecule type" value="Genomic_DNA"/>
</dbReference>
<sequence>MNKKSRFTMILLSCIPGLSHLYLGLRDRAIIFLLSFFGAIVGTGGICFIVSDDDPMIILVFALPIIWLIALIDAFSLREKLYQNHSQSIEGVIPQKQVSMEKSNRKTIAMILSIIPGAGHMYIGLQKKGLTSMSIFFFTVFFMGWLGISLFLFILPVIWFYSFFDVFHLVDEESPCDEEFIFPLPKIKHKWIGWGLIVLGDFVILERIVYPLIPWEIQRYVQTSIVAIILIGSGVKLLIGSKKDNAKEDTIWKEEE</sequence>
<keyword evidence="3" id="KW-1185">Reference proteome</keyword>
<evidence type="ECO:0008006" key="4">
    <source>
        <dbReference type="Google" id="ProtNLM"/>
    </source>
</evidence>
<dbReference type="Proteomes" id="UP000294919">
    <property type="component" value="Unassembled WGS sequence"/>
</dbReference>
<dbReference type="RefSeq" id="WP_132246801.1">
    <property type="nucleotide sequence ID" value="NZ_SLWV01000023.1"/>
</dbReference>
<protein>
    <recommendedName>
        <fullName evidence="4">TM2 domain-containing protein</fullName>
    </recommendedName>
</protein>
<feature type="transmembrane region" description="Helical" evidence="1">
    <location>
        <begin position="191"/>
        <end position="213"/>
    </location>
</feature>
<dbReference type="OrthoDB" id="82335at2"/>
<feature type="transmembrane region" description="Helical" evidence="1">
    <location>
        <begin position="107"/>
        <end position="123"/>
    </location>
</feature>
<keyword evidence="1" id="KW-0812">Transmembrane</keyword>
<keyword evidence="1" id="KW-1133">Transmembrane helix</keyword>
<gene>
    <name evidence="2" type="ORF">EV214_12334</name>
</gene>
<reference evidence="2 3" key="1">
    <citation type="submission" date="2019-03" db="EMBL/GenBank/DDBJ databases">
        <title>Genomic Encyclopedia of Type Strains, Phase IV (KMG-IV): sequencing the most valuable type-strain genomes for metagenomic binning, comparative biology and taxonomic classification.</title>
        <authorList>
            <person name="Goeker M."/>
        </authorList>
    </citation>
    <scope>NUCLEOTIDE SEQUENCE [LARGE SCALE GENOMIC DNA]</scope>
    <source>
        <strain evidence="2 3">DSM 102940</strain>
    </source>
</reference>
<comment type="caution">
    <text evidence="2">The sequence shown here is derived from an EMBL/GenBank/DDBJ whole genome shotgun (WGS) entry which is preliminary data.</text>
</comment>
<dbReference type="AlphaFoldDB" id="A0A4R2KK95"/>
<evidence type="ECO:0000313" key="2">
    <source>
        <dbReference type="EMBL" id="TCO71046.1"/>
    </source>
</evidence>
<accession>A0A4R2KK95</accession>
<organism evidence="2 3">
    <name type="scientific">Marinisporobacter balticus</name>
    <dbReference type="NCBI Taxonomy" id="2018667"/>
    <lineage>
        <taxon>Bacteria</taxon>
        <taxon>Bacillati</taxon>
        <taxon>Bacillota</taxon>
        <taxon>Clostridia</taxon>
        <taxon>Peptostreptococcales</taxon>
        <taxon>Thermotaleaceae</taxon>
        <taxon>Marinisporobacter</taxon>
    </lineage>
</organism>
<name>A0A4R2KK95_9FIRM</name>
<feature type="transmembrane region" description="Helical" evidence="1">
    <location>
        <begin position="135"/>
        <end position="161"/>
    </location>
</feature>